<protein>
    <submittedName>
        <fullName evidence="1">Uncharacterized protein</fullName>
    </submittedName>
</protein>
<evidence type="ECO:0000313" key="1">
    <source>
        <dbReference type="EMBL" id="WKK74369.2"/>
    </source>
</evidence>
<evidence type="ECO:0000313" key="2">
    <source>
        <dbReference type="Proteomes" id="UP001230496"/>
    </source>
</evidence>
<dbReference type="AlphaFoldDB" id="A0AA49GDS6"/>
<dbReference type="EMBL" id="CP129971">
    <property type="protein sequence ID" value="WKK74369.2"/>
    <property type="molecule type" value="Genomic_DNA"/>
</dbReference>
<keyword evidence="2" id="KW-1185">Reference proteome</keyword>
<proteinExistence type="predicted"/>
<accession>A0AA49GDS6</accession>
<sequence>MTKEDAIKAIKNIPIGAKIQVIQKSGNIMDVRLSSHEVNKTEEKRYEMVTVPELPPALLVHGHIRQGNYRIELEDIVRIAWVQD</sequence>
<dbReference type="KEGG" id="msaa:QYS49_21750"/>
<dbReference type="RefSeq" id="WP_308347663.1">
    <property type="nucleotide sequence ID" value="NZ_CP129971.1"/>
</dbReference>
<organism evidence="1 2">
    <name type="scientific">Marivirga salinarum</name>
    <dbReference type="NCBI Taxonomy" id="3059078"/>
    <lineage>
        <taxon>Bacteria</taxon>
        <taxon>Pseudomonadati</taxon>
        <taxon>Bacteroidota</taxon>
        <taxon>Cytophagia</taxon>
        <taxon>Cytophagales</taxon>
        <taxon>Marivirgaceae</taxon>
        <taxon>Marivirga</taxon>
    </lineage>
</organism>
<gene>
    <name evidence="1" type="ORF">QYS49_21750</name>
</gene>
<dbReference type="Proteomes" id="UP001230496">
    <property type="component" value="Chromosome"/>
</dbReference>
<reference evidence="1 2" key="1">
    <citation type="submission" date="2023-08" db="EMBL/GenBank/DDBJ databases">
        <title>Comparative genomics and taxonomic characterization of three novel marine species of genus Marivirga.</title>
        <authorList>
            <person name="Muhammad N."/>
            <person name="Kim S.-G."/>
        </authorList>
    </citation>
    <scope>NUCLEOTIDE SEQUENCE [LARGE SCALE GENOMIC DNA]</scope>
    <source>
        <strain evidence="1 2">BDSF4-3</strain>
    </source>
</reference>
<name>A0AA49GDS6_9BACT</name>